<evidence type="ECO:0000259" key="1">
    <source>
        <dbReference type="Pfam" id="PF03551"/>
    </source>
</evidence>
<dbReference type="InterPro" id="IPR036390">
    <property type="entry name" value="WH_DNA-bd_sf"/>
</dbReference>
<dbReference type="SUPFAM" id="SSF46785">
    <property type="entry name" value="Winged helix' DNA-binding domain"/>
    <property type="match status" value="1"/>
</dbReference>
<organism evidence="2 3">
    <name type="scientific">Natrinema hispanicum</name>
    <dbReference type="NCBI Taxonomy" id="392421"/>
    <lineage>
        <taxon>Archaea</taxon>
        <taxon>Methanobacteriati</taxon>
        <taxon>Methanobacteriota</taxon>
        <taxon>Stenosarchaea group</taxon>
        <taxon>Halobacteria</taxon>
        <taxon>Halobacteriales</taxon>
        <taxon>Natrialbaceae</taxon>
        <taxon>Natrinema</taxon>
    </lineage>
</organism>
<protein>
    <submittedName>
        <fullName evidence="2">PadR family transcriptional regulator</fullName>
    </submittedName>
</protein>
<dbReference type="Gene3D" id="1.10.10.10">
    <property type="entry name" value="Winged helix-like DNA-binding domain superfamily/Winged helix DNA-binding domain"/>
    <property type="match status" value="1"/>
</dbReference>
<dbReference type="AlphaFoldDB" id="A0A482Y2D8"/>
<accession>A0A482Y2D8</accession>
<reference evidence="2 3" key="1">
    <citation type="submission" date="2019-02" db="EMBL/GenBank/DDBJ databases">
        <title>Genomic Encyclopedia of Archaeal and Bacterial Type Strains, Phase II (KMG-II): from individual species to whole genera.</title>
        <authorList>
            <person name="Goeker M."/>
        </authorList>
    </citation>
    <scope>NUCLEOTIDE SEQUENCE [LARGE SCALE GENOMIC DNA]</scope>
    <source>
        <strain evidence="2 3">DSM 18328</strain>
    </source>
</reference>
<evidence type="ECO:0000313" key="2">
    <source>
        <dbReference type="EMBL" id="RZV06380.1"/>
    </source>
</evidence>
<feature type="domain" description="Transcription regulator PadR N-terminal" evidence="1">
    <location>
        <begin position="12"/>
        <end position="78"/>
    </location>
</feature>
<proteinExistence type="predicted"/>
<dbReference type="EMBL" id="SHMP01000008">
    <property type="protein sequence ID" value="RZV06380.1"/>
    <property type="molecule type" value="Genomic_DNA"/>
</dbReference>
<evidence type="ECO:0000313" key="3">
    <source>
        <dbReference type="Proteomes" id="UP000291097"/>
    </source>
</evidence>
<comment type="caution">
    <text evidence="2">The sequence shown here is derived from an EMBL/GenBank/DDBJ whole genome shotgun (WGS) entry which is preliminary data.</text>
</comment>
<sequence>MDDLTGFQRDLLYVIAGFERPSGQDIKEEVEEYYSSEINHGRLYPNLDTLVNKGLVEKGQLDRRTNYYAITADGEQAIVDRQEWKSQYIG</sequence>
<dbReference type="InterPro" id="IPR005149">
    <property type="entry name" value="Tscrpt_reg_PadR_N"/>
</dbReference>
<gene>
    <name evidence="2" type="ORF">BDK88_3931</name>
</gene>
<dbReference type="InterPro" id="IPR036388">
    <property type="entry name" value="WH-like_DNA-bd_sf"/>
</dbReference>
<dbReference type="RefSeq" id="WP_130501691.1">
    <property type="nucleotide sequence ID" value="NZ_SHMP01000008.1"/>
</dbReference>
<dbReference type="Proteomes" id="UP000291097">
    <property type="component" value="Unassembled WGS sequence"/>
</dbReference>
<dbReference type="OrthoDB" id="190025at2157"/>
<name>A0A482Y2D8_9EURY</name>
<dbReference type="Pfam" id="PF03551">
    <property type="entry name" value="PadR"/>
    <property type="match status" value="1"/>
</dbReference>